<keyword evidence="2" id="KW-1185">Reference proteome</keyword>
<protein>
    <submittedName>
        <fullName evidence="1">Uncharacterized protein</fullName>
    </submittedName>
</protein>
<accession>A0A975BNI1</accession>
<evidence type="ECO:0000313" key="2">
    <source>
        <dbReference type="Proteomes" id="UP000663722"/>
    </source>
</evidence>
<dbReference type="KEGG" id="dmm:dnm_042050"/>
<proteinExistence type="predicted"/>
<dbReference type="AlphaFoldDB" id="A0A975BNI1"/>
<reference evidence="1" key="1">
    <citation type="journal article" date="2021" name="Microb. Physiol.">
        <title>Proteogenomic Insights into the Physiology of Marine, Sulfate-Reducing, Filamentous Desulfonema limicola and Desulfonema magnum.</title>
        <authorList>
            <person name="Schnaars V."/>
            <person name="Wohlbrand L."/>
            <person name="Scheve S."/>
            <person name="Hinrichs C."/>
            <person name="Reinhardt R."/>
            <person name="Rabus R."/>
        </authorList>
    </citation>
    <scope>NUCLEOTIDE SEQUENCE</scope>
    <source>
        <strain evidence="1">4be13</strain>
    </source>
</reference>
<organism evidence="1 2">
    <name type="scientific">Desulfonema magnum</name>
    <dbReference type="NCBI Taxonomy" id="45655"/>
    <lineage>
        <taxon>Bacteria</taxon>
        <taxon>Pseudomonadati</taxon>
        <taxon>Thermodesulfobacteriota</taxon>
        <taxon>Desulfobacteria</taxon>
        <taxon>Desulfobacterales</taxon>
        <taxon>Desulfococcaceae</taxon>
        <taxon>Desulfonema</taxon>
    </lineage>
</organism>
<evidence type="ECO:0000313" key="1">
    <source>
        <dbReference type="EMBL" id="QTA88165.1"/>
    </source>
</evidence>
<sequence>MKILSATPEAYHKMFAQVLKLFTRQSQTRRETVTESHGS</sequence>
<gene>
    <name evidence="1" type="ORF">dnm_042050</name>
</gene>
<name>A0A975BNI1_9BACT</name>
<dbReference type="Proteomes" id="UP000663722">
    <property type="component" value="Chromosome"/>
</dbReference>
<dbReference type="EMBL" id="CP061800">
    <property type="protein sequence ID" value="QTA88165.1"/>
    <property type="molecule type" value="Genomic_DNA"/>
</dbReference>